<evidence type="ECO:0008006" key="3">
    <source>
        <dbReference type="Google" id="ProtNLM"/>
    </source>
</evidence>
<protein>
    <recommendedName>
        <fullName evidence="3">Flagellar FliJ protein</fullName>
    </recommendedName>
</protein>
<evidence type="ECO:0000313" key="2">
    <source>
        <dbReference type="Proteomes" id="UP001596087"/>
    </source>
</evidence>
<comment type="caution">
    <text evidence="1">The sequence shown here is derived from an EMBL/GenBank/DDBJ whole genome shotgun (WGS) entry which is preliminary data.</text>
</comment>
<keyword evidence="2" id="KW-1185">Reference proteome</keyword>
<gene>
    <name evidence="1" type="ORF">ACFPGP_03710</name>
</gene>
<proteinExistence type="predicted"/>
<accession>A0ABW0BET0</accession>
<dbReference type="Proteomes" id="UP001596087">
    <property type="component" value="Unassembled WGS sequence"/>
</dbReference>
<dbReference type="EMBL" id="JBHSKD010000004">
    <property type="protein sequence ID" value="MFC5175765.1"/>
    <property type="molecule type" value="Genomic_DNA"/>
</dbReference>
<evidence type="ECO:0000313" key="1">
    <source>
        <dbReference type="EMBL" id="MFC5175765.1"/>
    </source>
</evidence>
<organism evidence="1 2">
    <name type="scientific">Nocardioides taihuensis</name>
    <dbReference type="NCBI Taxonomy" id="1835606"/>
    <lineage>
        <taxon>Bacteria</taxon>
        <taxon>Bacillati</taxon>
        <taxon>Actinomycetota</taxon>
        <taxon>Actinomycetes</taxon>
        <taxon>Propionibacteriales</taxon>
        <taxon>Nocardioidaceae</taxon>
        <taxon>Nocardioides</taxon>
    </lineage>
</organism>
<sequence length="125" mass="14332">MRTRRRGRDDDLSSRTLELEQWADDVRAREEAFAQRLLEVRSILAAADARDAASAARDAEAEQRERDVDLAEMLDPGASYGQHLPERRQAVLDREHAEEDRAASREDRRALAGIALGRHRRDLTW</sequence>
<name>A0ABW0BET0_9ACTN</name>
<dbReference type="RefSeq" id="WP_378587051.1">
    <property type="nucleotide sequence ID" value="NZ_JBHSKD010000004.1"/>
</dbReference>
<reference evidence="2" key="1">
    <citation type="journal article" date="2019" name="Int. J. Syst. Evol. Microbiol.">
        <title>The Global Catalogue of Microorganisms (GCM) 10K type strain sequencing project: providing services to taxonomists for standard genome sequencing and annotation.</title>
        <authorList>
            <consortium name="The Broad Institute Genomics Platform"/>
            <consortium name="The Broad Institute Genome Sequencing Center for Infectious Disease"/>
            <person name="Wu L."/>
            <person name="Ma J."/>
        </authorList>
    </citation>
    <scope>NUCLEOTIDE SEQUENCE [LARGE SCALE GENOMIC DNA]</scope>
    <source>
        <strain evidence="2">DFY41</strain>
    </source>
</reference>